<feature type="region of interest" description="Disordered" evidence="7">
    <location>
        <begin position="152"/>
        <end position="179"/>
    </location>
</feature>
<gene>
    <name evidence="9" type="ORF">M0812_10945</name>
</gene>
<dbReference type="GO" id="GO:0003700">
    <property type="term" value="F:DNA-binding transcription factor activity"/>
    <property type="evidence" value="ECO:0007669"/>
    <property type="project" value="InterPro"/>
</dbReference>
<dbReference type="GO" id="GO:0005634">
    <property type="term" value="C:nucleus"/>
    <property type="evidence" value="ECO:0007669"/>
    <property type="project" value="UniProtKB-SubCell"/>
</dbReference>
<evidence type="ECO:0000313" key="10">
    <source>
        <dbReference type="Proteomes" id="UP001146793"/>
    </source>
</evidence>
<evidence type="ECO:0000256" key="7">
    <source>
        <dbReference type="SAM" id="MobiDB-lite"/>
    </source>
</evidence>
<dbReference type="EMBL" id="JANTQA010000023">
    <property type="protein sequence ID" value="KAJ3445081.1"/>
    <property type="molecule type" value="Genomic_DNA"/>
</dbReference>
<organism evidence="9 10">
    <name type="scientific">Anaeramoeba flamelloides</name>
    <dbReference type="NCBI Taxonomy" id="1746091"/>
    <lineage>
        <taxon>Eukaryota</taxon>
        <taxon>Metamonada</taxon>
        <taxon>Anaeramoebidae</taxon>
        <taxon>Anaeramoeba</taxon>
    </lineage>
</organism>
<dbReference type="AlphaFoldDB" id="A0AAV7ZSU4"/>
<sequence length="276" mass="32684">MSTNKNNPRSKSIARIIVKRKRLHNDNENVNVQPGQGKSRRILKGPVTLTIVKKKINQTKPVVLTEEQRKTKKKKRNRENAKRFRQRKKVYVKDLENETRSLKEENTTLNSKLDLISQENLSLKQQIALLEAKIKQEQSLQDFKEIEEQQELKEIEEQQQQQQQQPQEQEQDEQELQEEEKNALFEDYENQNVKIEQYEQEFKQMIATESELGNVTNFEDNNQDILLGDITNKLGWTTKSFLPLSTESEQPTMEGFEDFLFEELGNDQFEENENWV</sequence>
<feature type="compositionally biased region" description="Acidic residues" evidence="7">
    <location>
        <begin position="169"/>
        <end position="178"/>
    </location>
</feature>
<dbReference type="Pfam" id="PF00170">
    <property type="entry name" value="bZIP_1"/>
    <property type="match status" value="1"/>
</dbReference>
<evidence type="ECO:0000256" key="4">
    <source>
        <dbReference type="ARBA" id="ARBA00023125"/>
    </source>
</evidence>
<name>A0AAV7ZSU4_9EUKA</name>
<feature type="compositionally biased region" description="Low complexity" evidence="7">
    <location>
        <begin position="158"/>
        <end position="168"/>
    </location>
</feature>
<feature type="domain" description="BZIP" evidence="8">
    <location>
        <begin position="67"/>
        <end position="130"/>
    </location>
</feature>
<evidence type="ECO:0000256" key="1">
    <source>
        <dbReference type="ARBA" id="ARBA00004123"/>
    </source>
</evidence>
<dbReference type="PROSITE" id="PS50217">
    <property type="entry name" value="BZIP"/>
    <property type="match status" value="1"/>
</dbReference>
<dbReference type="InterPro" id="IPR046347">
    <property type="entry name" value="bZIP_sf"/>
</dbReference>
<dbReference type="PANTHER" id="PTHR47416:SF8">
    <property type="entry name" value="BASIC-LEUCINE ZIPPER TRANSCRIPTION FACTOR E-RELATED"/>
    <property type="match status" value="1"/>
</dbReference>
<comment type="similarity">
    <text evidence="2">Belongs to the bZIP family.</text>
</comment>
<dbReference type="Gene3D" id="1.20.5.170">
    <property type="match status" value="1"/>
</dbReference>
<keyword evidence="6" id="KW-0539">Nucleus</keyword>
<evidence type="ECO:0000256" key="3">
    <source>
        <dbReference type="ARBA" id="ARBA00023015"/>
    </source>
</evidence>
<feature type="region of interest" description="Disordered" evidence="7">
    <location>
        <begin position="66"/>
        <end position="85"/>
    </location>
</feature>
<comment type="subcellular location">
    <subcellularLocation>
        <location evidence="1">Nucleus</location>
    </subcellularLocation>
</comment>
<evidence type="ECO:0000256" key="2">
    <source>
        <dbReference type="ARBA" id="ARBA00007163"/>
    </source>
</evidence>
<evidence type="ECO:0000313" key="9">
    <source>
        <dbReference type="EMBL" id="KAJ3445081.1"/>
    </source>
</evidence>
<reference evidence="9" key="1">
    <citation type="submission" date="2022-08" db="EMBL/GenBank/DDBJ databases">
        <title>Novel sulphate-reducing endosymbionts in the free-living metamonad Anaeramoeba.</title>
        <authorList>
            <person name="Jerlstrom-Hultqvist J."/>
            <person name="Cepicka I."/>
            <person name="Gallot-Lavallee L."/>
            <person name="Salas-Leiva D."/>
            <person name="Curtis B.A."/>
            <person name="Zahonova K."/>
            <person name="Pipaliya S."/>
            <person name="Dacks J."/>
            <person name="Roger A.J."/>
        </authorList>
    </citation>
    <scope>NUCLEOTIDE SEQUENCE</scope>
    <source>
        <strain evidence="9">Busselton2</strain>
    </source>
</reference>
<proteinExistence type="inferred from homology"/>
<evidence type="ECO:0000256" key="6">
    <source>
        <dbReference type="ARBA" id="ARBA00023242"/>
    </source>
</evidence>
<feature type="compositionally biased region" description="Basic residues" evidence="7">
    <location>
        <begin position="70"/>
        <end position="85"/>
    </location>
</feature>
<comment type="caution">
    <text evidence="9">The sequence shown here is derived from an EMBL/GenBank/DDBJ whole genome shotgun (WGS) entry which is preliminary data.</text>
</comment>
<accession>A0AAV7ZSU4</accession>
<dbReference type="PANTHER" id="PTHR47416">
    <property type="entry name" value="BASIC-LEUCINE ZIPPER TRANSCRIPTION FACTOR F-RELATED"/>
    <property type="match status" value="1"/>
</dbReference>
<dbReference type="SUPFAM" id="SSF57959">
    <property type="entry name" value="Leucine zipper domain"/>
    <property type="match status" value="1"/>
</dbReference>
<evidence type="ECO:0000259" key="8">
    <source>
        <dbReference type="PROSITE" id="PS50217"/>
    </source>
</evidence>
<dbReference type="GO" id="GO:0003677">
    <property type="term" value="F:DNA binding"/>
    <property type="evidence" value="ECO:0007669"/>
    <property type="project" value="UniProtKB-KW"/>
</dbReference>
<dbReference type="InterPro" id="IPR004827">
    <property type="entry name" value="bZIP"/>
</dbReference>
<dbReference type="SMART" id="SM00338">
    <property type="entry name" value="BRLZ"/>
    <property type="match status" value="1"/>
</dbReference>
<protein>
    <submittedName>
        <fullName evidence="9">Basic-leucine zipper transcription factor f-related</fullName>
    </submittedName>
</protein>
<keyword evidence="5" id="KW-0804">Transcription</keyword>
<evidence type="ECO:0000256" key="5">
    <source>
        <dbReference type="ARBA" id="ARBA00023163"/>
    </source>
</evidence>
<dbReference type="Proteomes" id="UP001146793">
    <property type="component" value="Unassembled WGS sequence"/>
</dbReference>
<keyword evidence="4" id="KW-0238">DNA-binding</keyword>
<keyword evidence="3" id="KW-0805">Transcription regulation</keyword>